<dbReference type="InterPro" id="IPR017961">
    <property type="entry name" value="DNA_pol_Y-fam_little_finger"/>
</dbReference>
<reference evidence="2 3" key="1">
    <citation type="journal article" date="2017" name="Int. J. Syst. Evol. Microbiol.">
        <title>Mycobacterium talmoniae sp. nov., a slowly growing mycobacterium isolated from human respiratory samples.</title>
        <authorList>
            <person name="Davidson R.M."/>
            <person name="DeGroote M.A."/>
            <person name="Marola J.L."/>
            <person name="Buss S."/>
            <person name="Jones V."/>
            <person name="McNeil M.R."/>
            <person name="Freifeld A.G."/>
            <person name="Elaine Epperson L."/>
            <person name="Hasan N.A."/>
            <person name="Jackson M."/>
            <person name="Iwen P.C."/>
            <person name="Salfinger M."/>
            <person name="Strong M."/>
        </authorList>
    </citation>
    <scope>NUCLEOTIDE SEQUENCE [LARGE SCALE GENOMIC DNA]</scope>
    <source>
        <strain evidence="2 3">ATCC BAA-2683</strain>
    </source>
</reference>
<dbReference type="EC" id="2.7.7.7" evidence="2"/>
<sequence length="134" mass="14402">MTLIDRITGRLRTAGRTGRTVVLRLRFDDFGRATRSHTLPWPTSSTAPILAAARGLVAGAAPLIAERGLTLIGFAVANIDRGGAQQLELPFNGADRPAVDEAVERVRRRYGNAALIRAALLGRDPGLEMPHLPD</sequence>
<dbReference type="InterPro" id="IPR036775">
    <property type="entry name" value="DNA_pol_Y-fam_lit_finger_sf"/>
</dbReference>
<protein>
    <submittedName>
        <fullName evidence="2">DNA polymerase IV</fullName>
        <ecNumber evidence="2">2.7.7.7</ecNumber>
    </submittedName>
</protein>
<dbReference type="GO" id="GO:0003887">
    <property type="term" value="F:DNA-directed DNA polymerase activity"/>
    <property type="evidence" value="ECO:0007669"/>
    <property type="project" value="UniProtKB-EC"/>
</dbReference>
<evidence type="ECO:0000313" key="3">
    <source>
        <dbReference type="Proteomes" id="UP000238296"/>
    </source>
</evidence>
<dbReference type="Pfam" id="PF11799">
    <property type="entry name" value="IMS_C"/>
    <property type="match status" value="1"/>
</dbReference>
<dbReference type="AlphaFoldDB" id="A0A2S8BSQ2"/>
<comment type="caution">
    <text evidence="2">The sequence shown here is derived from an EMBL/GenBank/DDBJ whole genome shotgun (WGS) entry which is preliminary data.</text>
</comment>
<dbReference type="GO" id="GO:0003684">
    <property type="term" value="F:damaged DNA binding"/>
    <property type="evidence" value="ECO:0007669"/>
    <property type="project" value="InterPro"/>
</dbReference>
<keyword evidence="2" id="KW-0548">Nucleotidyltransferase</keyword>
<feature type="domain" description="DNA polymerase Y-family little finger" evidence="1">
    <location>
        <begin position="2"/>
        <end position="89"/>
    </location>
</feature>
<proteinExistence type="predicted"/>
<keyword evidence="2" id="KW-0808">Transferase</keyword>
<accession>A0A2S8BSQ2</accession>
<organism evidence="2 3">
    <name type="scientific">Mycobacterium talmoniae</name>
    <dbReference type="NCBI Taxonomy" id="1858794"/>
    <lineage>
        <taxon>Bacteria</taxon>
        <taxon>Bacillati</taxon>
        <taxon>Actinomycetota</taxon>
        <taxon>Actinomycetes</taxon>
        <taxon>Mycobacteriales</taxon>
        <taxon>Mycobacteriaceae</taxon>
        <taxon>Mycobacterium</taxon>
    </lineage>
</organism>
<dbReference type="GO" id="GO:0006281">
    <property type="term" value="P:DNA repair"/>
    <property type="evidence" value="ECO:0007669"/>
    <property type="project" value="InterPro"/>
</dbReference>
<name>A0A2S8BSQ2_9MYCO</name>
<evidence type="ECO:0000313" key="2">
    <source>
        <dbReference type="EMBL" id="PQM49672.1"/>
    </source>
</evidence>
<gene>
    <name evidence="2" type="primary">dinB</name>
    <name evidence="2" type="ORF">C1Y40_00105</name>
</gene>
<dbReference type="EMBL" id="PPEA01000020">
    <property type="protein sequence ID" value="PQM49672.1"/>
    <property type="molecule type" value="Genomic_DNA"/>
</dbReference>
<dbReference type="Gene3D" id="3.30.1490.100">
    <property type="entry name" value="DNA polymerase, Y-family, little finger domain"/>
    <property type="match status" value="1"/>
</dbReference>
<evidence type="ECO:0000259" key="1">
    <source>
        <dbReference type="Pfam" id="PF11799"/>
    </source>
</evidence>
<dbReference type="SUPFAM" id="SSF100879">
    <property type="entry name" value="Lesion bypass DNA polymerase (Y-family), little finger domain"/>
    <property type="match status" value="1"/>
</dbReference>
<dbReference type="Proteomes" id="UP000238296">
    <property type="component" value="Unassembled WGS sequence"/>
</dbReference>